<dbReference type="EMBL" id="RCZO01000014">
    <property type="protein sequence ID" value="TPG04306.1"/>
    <property type="molecule type" value="Genomic_DNA"/>
</dbReference>
<dbReference type="Proteomes" id="UP000319486">
    <property type="component" value="Unassembled WGS sequence"/>
</dbReference>
<reference evidence="1 2" key="1">
    <citation type="journal article" date="2019" name="Environ. Microbiol.">
        <title>Species interactions and distinct microbial communities in high Arctic permafrost affected cryosols are associated with the CH4 and CO2 gas fluxes.</title>
        <authorList>
            <person name="Altshuler I."/>
            <person name="Hamel J."/>
            <person name="Turney S."/>
            <person name="Magnuson E."/>
            <person name="Levesque R."/>
            <person name="Greer C."/>
            <person name="Whyte L.G."/>
        </authorList>
    </citation>
    <scope>NUCLEOTIDE SEQUENCE [LARGE SCALE GENOMIC DNA]</scope>
    <source>
        <strain evidence="1 2">S13Y</strain>
    </source>
</reference>
<evidence type="ECO:0000313" key="1">
    <source>
        <dbReference type="EMBL" id="TPG04306.1"/>
    </source>
</evidence>
<sequence>MLHAVYYGSFYSTARRLNTIEPYAARDRLQGIDANHGCESDPVLGLVLGGYRGFAADLAWQRYTSVRR</sequence>
<name>A0A502BXT1_9GAMM</name>
<gene>
    <name evidence="1" type="ORF">EAH88_18340</name>
</gene>
<organism evidence="1 2">
    <name type="scientific">Rhodanobacter glycinis</name>
    <dbReference type="NCBI Taxonomy" id="582702"/>
    <lineage>
        <taxon>Bacteria</taxon>
        <taxon>Pseudomonadati</taxon>
        <taxon>Pseudomonadota</taxon>
        <taxon>Gammaproteobacteria</taxon>
        <taxon>Lysobacterales</taxon>
        <taxon>Rhodanobacteraceae</taxon>
        <taxon>Rhodanobacter</taxon>
    </lineage>
</organism>
<evidence type="ECO:0000313" key="2">
    <source>
        <dbReference type="Proteomes" id="UP000319486"/>
    </source>
</evidence>
<dbReference type="AlphaFoldDB" id="A0A502BXT1"/>
<keyword evidence="2" id="KW-1185">Reference proteome</keyword>
<proteinExistence type="predicted"/>
<comment type="caution">
    <text evidence="1">The sequence shown here is derived from an EMBL/GenBank/DDBJ whole genome shotgun (WGS) entry which is preliminary data.</text>
</comment>
<accession>A0A502BXT1</accession>
<protein>
    <submittedName>
        <fullName evidence="1">Uncharacterized protein</fullName>
    </submittedName>
</protein>